<sequence length="128" mass="13932">MKPKLTFIICSVLLAITGIVMIVFAEQMTQRLWPDADTYALNIGIVLRYLMGATIITIACILFQARKISDVESAKQVLFGSAAGHGFIFLTMLVIKFTGTFNLPPPPLILTAVISILCLFTALKPKSG</sequence>
<keyword evidence="1" id="KW-0812">Transmembrane</keyword>
<keyword evidence="1" id="KW-0472">Membrane</keyword>
<gene>
    <name evidence="2" type="ORF">METZ01_LOCUS149559</name>
</gene>
<feature type="transmembrane region" description="Helical" evidence="1">
    <location>
        <begin position="107"/>
        <end position="123"/>
    </location>
</feature>
<keyword evidence="1" id="KW-1133">Transmembrane helix</keyword>
<proteinExistence type="predicted"/>
<feature type="transmembrane region" description="Helical" evidence="1">
    <location>
        <begin position="41"/>
        <end position="65"/>
    </location>
</feature>
<accession>A0A382A588</accession>
<dbReference type="AlphaFoldDB" id="A0A382A588"/>
<organism evidence="2">
    <name type="scientific">marine metagenome</name>
    <dbReference type="NCBI Taxonomy" id="408172"/>
    <lineage>
        <taxon>unclassified sequences</taxon>
        <taxon>metagenomes</taxon>
        <taxon>ecological metagenomes</taxon>
    </lineage>
</organism>
<evidence type="ECO:0000256" key="1">
    <source>
        <dbReference type="SAM" id="Phobius"/>
    </source>
</evidence>
<name>A0A382A588_9ZZZZ</name>
<protein>
    <recommendedName>
        <fullName evidence="3">EamA domain-containing protein</fullName>
    </recommendedName>
</protein>
<dbReference type="EMBL" id="UINC01023969">
    <property type="protein sequence ID" value="SVA96705.1"/>
    <property type="molecule type" value="Genomic_DNA"/>
</dbReference>
<reference evidence="2" key="1">
    <citation type="submission" date="2018-05" db="EMBL/GenBank/DDBJ databases">
        <authorList>
            <person name="Lanie J.A."/>
            <person name="Ng W.-L."/>
            <person name="Kazmierczak K.M."/>
            <person name="Andrzejewski T.M."/>
            <person name="Davidsen T.M."/>
            <person name="Wayne K.J."/>
            <person name="Tettelin H."/>
            <person name="Glass J.I."/>
            <person name="Rusch D."/>
            <person name="Podicherti R."/>
            <person name="Tsui H.-C.T."/>
            <person name="Winkler M.E."/>
        </authorList>
    </citation>
    <scope>NUCLEOTIDE SEQUENCE</scope>
</reference>
<evidence type="ECO:0008006" key="3">
    <source>
        <dbReference type="Google" id="ProtNLM"/>
    </source>
</evidence>
<evidence type="ECO:0000313" key="2">
    <source>
        <dbReference type="EMBL" id="SVA96705.1"/>
    </source>
</evidence>
<feature type="transmembrane region" description="Helical" evidence="1">
    <location>
        <begin position="77"/>
        <end position="95"/>
    </location>
</feature>